<sequence length="198" mass="23442">MSNKATSPIVREKVQNILITNYLGYAKALSNELQRNLRSKGYLINGGQDLEEYAIQGLVLAVRRFDGRANLDTYARKYILGQLYLGITDLSPLKQLSHYERFVKKIRMPSPHLSSDIWFYDKMQKDIINNNNIEDKIRFHEWLINLPAEYKEILGYRYDLITFKKKRTWSKVANIMGYTRETLRKKMLLLKRDFPLIF</sequence>
<dbReference type="AlphaFoldDB" id="A0A6C0I524"/>
<dbReference type="EMBL" id="MN740097">
    <property type="protein sequence ID" value="QHT87680.1"/>
    <property type="molecule type" value="Genomic_DNA"/>
</dbReference>
<proteinExistence type="predicted"/>
<reference evidence="1" key="1">
    <citation type="journal article" date="2020" name="Nature">
        <title>Giant virus diversity and host interactions through global metagenomics.</title>
        <authorList>
            <person name="Schulz F."/>
            <person name="Roux S."/>
            <person name="Paez-Espino D."/>
            <person name="Jungbluth S."/>
            <person name="Walsh D.A."/>
            <person name="Denef V.J."/>
            <person name="McMahon K.D."/>
            <person name="Konstantinidis K.T."/>
            <person name="Eloe-Fadrosh E.A."/>
            <person name="Kyrpides N.C."/>
            <person name="Woyke T."/>
        </authorList>
    </citation>
    <scope>NUCLEOTIDE SEQUENCE</scope>
    <source>
        <strain evidence="1">GVMAG-M-3300023184-190</strain>
    </source>
</reference>
<dbReference type="Gene3D" id="1.10.1740.10">
    <property type="match status" value="1"/>
</dbReference>
<evidence type="ECO:0008006" key="2">
    <source>
        <dbReference type="Google" id="ProtNLM"/>
    </source>
</evidence>
<evidence type="ECO:0000313" key="1">
    <source>
        <dbReference type="EMBL" id="QHT87680.1"/>
    </source>
</evidence>
<accession>A0A6C0I524</accession>
<organism evidence="1">
    <name type="scientific">viral metagenome</name>
    <dbReference type="NCBI Taxonomy" id="1070528"/>
    <lineage>
        <taxon>unclassified sequences</taxon>
        <taxon>metagenomes</taxon>
        <taxon>organismal metagenomes</taxon>
    </lineage>
</organism>
<protein>
    <recommendedName>
        <fullName evidence="2">Sigma-70 region domain containing protein</fullName>
    </recommendedName>
</protein>
<name>A0A6C0I524_9ZZZZ</name>